<keyword evidence="3 8" id="KW-0808">Transferase</keyword>
<dbReference type="InterPro" id="IPR002123">
    <property type="entry name" value="Plipid/glycerol_acylTrfase"/>
</dbReference>
<gene>
    <name evidence="8" type="ORF">DFR38_104180</name>
</gene>
<dbReference type="Pfam" id="PF01553">
    <property type="entry name" value="Acyltransferase"/>
    <property type="match status" value="1"/>
</dbReference>
<evidence type="ECO:0000256" key="5">
    <source>
        <dbReference type="ARBA" id="ARBA00023315"/>
    </source>
</evidence>
<keyword evidence="2" id="KW-0444">Lipid biosynthesis</keyword>
<comment type="caution">
    <text evidence="8">The sequence shown here is derived from an EMBL/GenBank/DDBJ whole genome shotgun (WGS) entry which is preliminary data.</text>
</comment>
<evidence type="ECO:0000313" key="9">
    <source>
        <dbReference type="Proteomes" id="UP000248395"/>
    </source>
</evidence>
<accession>A0A318JM72</accession>
<organism evidence="8 9">
    <name type="scientific">Aquitalea magnusonii</name>
    <dbReference type="NCBI Taxonomy" id="332411"/>
    <lineage>
        <taxon>Bacteria</taxon>
        <taxon>Pseudomonadati</taxon>
        <taxon>Pseudomonadota</taxon>
        <taxon>Betaproteobacteria</taxon>
        <taxon>Neisseriales</taxon>
        <taxon>Chromobacteriaceae</taxon>
        <taxon>Aquitalea</taxon>
    </lineage>
</organism>
<proteinExistence type="predicted"/>
<dbReference type="PANTHER" id="PTHR10434">
    <property type="entry name" value="1-ACYL-SN-GLYCEROL-3-PHOSPHATE ACYLTRANSFERASE"/>
    <property type="match status" value="1"/>
</dbReference>
<name>A0A318JM72_9NEIS</name>
<comment type="pathway">
    <text evidence="1">Lipid metabolism.</text>
</comment>
<protein>
    <submittedName>
        <fullName evidence="8">Lyso-ornithine lipid acyltransferase</fullName>
    </submittedName>
</protein>
<dbReference type="PANTHER" id="PTHR10434:SF64">
    <property type="entry name" value="1-ACYL-SN-GLYCEROL-3-PHOSPHATE ACYLTRANSFERASE-RELATED"/>
    <property type="match status" value="1"/>
</dbReference>
<dbReference type="Proteomes" id="UP000248395">
    <property type="component" value="Unassembled WGS sequence"/>
</dbReference>
<dbReference type="SMART" id="SM00563">
    <property type="entry name" value="PlsC"/>
    <property type="match status" value="1"/>
</dbReference>
<sequence>MKSTATTSYLTRASRLLRLVCHIALGIFIVATRYPRLAQAERAVVTRRWSGHLLKILGISVRVEGVNPGFYPPNTLLVANHVSWLDIFVLSSCTVSRFVAKREIRSWPLIGWVVNAGGTLFIDRSNRRDASRVNQLLADALGKGSCMAVFPEATTSEGHGILPFKASLFEAALPSRSTVQPVSMRYQLPDGSLTTAPAYAGDTTFWQSIKRILAQPAMEVVLTYGQPLKAGEGELTTRFALSERAFREVSLGLKLPLPDTPGRAAKTSADPQAEVQ</sequence>
<dbReference type="GO" id="GO:0003841">
    <property type="term" value="F:1-acylglycerol-3-phosphate O-acyltransferase activity"/>
    <property type="evidence" value="ECO:0007669"/>
    <property type="project" value="TreeGrafter"/>
</dbReference>
<keyword evidence="4" id="KW-0443">Lipid metabolism</keyword>
<dbReference type="RefSeq" id="WP_059286215.1">
    <property type="nucleotide sequence ID" value="NZ_LNQU01000064.1"/>
</dbReference>
<reference evidence="8 9" key="1">
    <citation type="submission" date="2018-05" db="EMBL/GenBank/DDBJ databases">
        <title>Genomic Encyclopedia of Type Strains, Phase IV (KMG-IV): sequencing the most valuable type-strain genomes for metagenomic binning, comparative biology and taxonomic classification.</title>
        <authorList>
            <person name="Goeker M."/>
        </authorList>
    </citation>
    <scope>NUCLEOTIDE SEQUENCE [LARGE SCALE GENOMIC DNA]</scope>
    <source>
        <strain evidence="8 9">DSM 25134</strain>
    </source>
</reference>
<dbReference type="CDD" id="cd07989">
    <property type="entry name" value="LPLAT_AGPAT-like"/>
    <property type="match status" value="1"/>
</dbReference>
<dbReference type="AlphaFoldDB" id="A0A318JM72"/>
<evidence type="ECO:0000256" key="4">
    <source>
        <dbReference type="ARBA" id="ARBA00023098"/>
    </source>
</evidence>
<dbReference type="GO" id="GO:0006654">
    <property type="term" value="P:phosphatidic acid biosynthetic process"/>
    <property type="evidence" value="ECO:0007669"/>
    <property type="project" value="TreeGrafter"/>
</dbReference>
<feature type="region of interest" description="Disordered" evidence="6">
    <location>
        <begin position="257"/>
        <end position="276"/>
    </location>
</feature>
<dbReference type="SUPFAM" id="SSF69593">
    <property type="entry name" value="Glycerol-3-phosphate (1)-acyltransferase"/>
    <property type="match status" value="1"/>
</dbReference>
<dbReference type="EMBL" id="QJKC01000004">
    <property type="protein sequence ID" value="PXX49537.1"/>
    <property type="molecule type" value="Genomic_DNA"/>
</dbReference>
<evidence type="ECO:0000256" key="2">
    <source>
        <dbReference type="ARBA" id="ARBA00022516"/>
    </source>
</evidence>
<evidence type="ECO:0000256" key="3">
    <source>
        <dbReference type="ARBA" id="ARBA00022679"/>
    </source>
</evidence>
<keyword evidence="9" id="KW-1185">Reference proteome</keyword>
<keyword evidence="5 8" id="KW-0012">Acyltransferase</keyword>
<feature type="domain" description="Phospholipid/glycerol acyltransferase" evidence="7">
    <location>
        <begin position="75"/>
        <end position="187"/>
    </location>
</feature>
<evidence type="ECO:0000259" key="7">
    <source>
        <dbReference type="SMART" id="SM00563"/>
    </source>
</evidence>
<evidence type="ECO:0000256" key="1">
    <source>
        <dbReference type="ARBA" id="ARBA00005189"/>
    </source>
</evidence>
<evidence type="ECO:0000256" key="6">
    <source>
        <dbReference type="SAM" id="MobiDB-lite"/>
    </source>
</evidence>
<dbReference type="OrthoDB" id="9806880at2"/>
<evidence type="ECO:0000313" key="8">
    <source>
        <dbReference type="EMBL" id="PXX49537.1"/>
    </source>
</evidence>